<proteinExistence type="predicted"/>
<feature type="compositionally biased region" description="Basic and acidic residues" evidence="1">
    <location>
        <begin position="303"/>
        <end position="313"/>
    </location>
</feature>
<evidence type="ECO:0000259" key="2">
    <source>
        <dbReference type="Pfam" id="PF13338"/>
    </source>
</evidence>
<dbReference type="Pfam" id="PF13338">
    <property type="entry name" value="AbiEi_4"/>
    <property type="match status" value="1"/>
</dbReference>
<evidence type="ECO:0000313" key="4">
    <source>
        <dbReference type="Proteomes" id="UP000824190"/>
    </source>
</evidence>
<name>A0A9D1RMB9_9CORY</name>
<comment type="caution">
    <text evidence="3">The sequence shown here is derived from an EMBL/GenBank/DDBJ whole genome shotgun (WGS) entry which is preliminary data.</text>
</comment>
<reference evidence="3" key="2">
    <citation type="submission" date="2021-04" db="EMBL/GenBank/DDBJ databases">
        <authorList>
            <person name="Gilroy R."/>
        </authorList>
    </citation>
    <scope>NUCLEOTIDE SEQUENCE</scope>
    <source>
        <strain evidence="3">CHK32-1732</strain>
    </source>
</reference>
<organism evidence="3 4">
    <name type="scientific">Candidatus Corynebacterium avicola</name>
    <dbReference type="NCBI Taxonomy" id="2838527"/>
    <lineage>
        <taxon>Bacteria</taxon>
        <taxon>Bacillati</taxon>
        <taxon>Actinomycetota</taxon>
        <taxon>Actinomycetes</taxon>
        <taxon>Mycobacteriales</taxon>
        <taxon>Corynebacteriaceae</taxon>
        <taxon>Corynebacterium</taxon>
    </lineage>
</organism>
<reference evidence="3" key="1">
    <citation type="journal article" date="2021" name="PeerJ">
        <title>Extensive microbial diversity within the chicken gut microbiome revealed by metagenomics and culture.</title>
        <authorList>
            <person name="Gilroy R."/>
            <person name="Ravi A."/>
            <person name="Getino M."/>
            <person name="Pursley I."/>
            <person name="Horton D.L."/>
            <person name="Alikhan N.F."/>
            <person name="Baker D."/>
            <person name="Gharbi K."/>
            <person name="Hall N."/>
            <person name="Watson M."/>
            <person name="Adriaenssens E.M."/>
            <person name="Foster-Nyarko E."/>
            <person name="Jarju S."/>
            <person name="Secka A."/>
            <person name="Antonio M."/>
            <person name="Oren A."/>
            <person name="Chaudhuri R.R."/>
            <person name="La Ragione R."/>
            <person name="Hildebrand F."/>
            <person name="Pallen M.J."/>
        </authorList>
    </citation>
    <scope>NUCLEOTIDE SEQUENCE</scope>
    <source>
        <strain evidence="3">CHK32-1732</strain>
    </source>
</reference>
<gene>
    <name evidence="3" type="ORF">H9870_02710</name>
</gene>
<protein>
    <submittedName>
        <fullName evidence="3">Type IV toxin-antitoxin system AbiEi family antitoxin domain-containing protein</fullName>
    </submittedName>
</protein>
<feature type="region of interest" description="Disordered" evidence="1">
    <location>
        <begin position="275"/>
        <end position="313"/>
    </location>
</feature>
<evidence type="ECO:0000256" key="1">
    <source>
        <dbReference type="SAM" id="MobiDB-lite"/>
    </source>
</evidence>
<dbReference type="InterPro" id="IPR025159">
    <property type="entry name" value="AbiEi_N"/>
</dbReference>
<dbReference type="AlphaFoldDB" id="A0A9D1RMB9"/>
<accession>A0A9D1RMB9</accession>
<evidence type="ECO:0000313" key="3">
    <source>
        <dbReference type="EMBL" id="HIW90559.1"/>
    </source>
</evidence>
<feature type="domain" description="AbiEi antitoxin N-terminal" evidence="2">
    <location>
        <begin position="12"/>
        <end position="55"/>
    </location>
</feature>
<dbReference type="EMBL" id="DXGC01000023">
    <property type="protein sequence ID" value="HIW90559.1"/>
    <property type="molecule type" value="Genomic_DNA"/>
</dbReference>
<sequence length="313" mass="34801">MKGPEAMEIVGDLASQQWGLVTSAQAKRDGVDQPSLRRMSEQGALVRIRHGVYASASTSMSAELEVKAQWLAVRPDMMAAERVSDPSLASETVVSHTTAAEMWGIGDLWSDGIHFTVGDRRRSRQPGVRFHRADVSGQDWTIHPESGLPVTTVVRTIVDLAKDDHEPDHLLGLVADAAEASLLEEQELLDAFVDRENAFGVDRGDRKALRTLLGSVFPEEKEVRRTRSVVDQAMSPLWEQVNQLSESLASRVNWGEVVPDPLTQHLERIASPRRYAEPIMPRSGGHVQDTDIRDVGNIENEEDTRPDHHRSEE</sequence>
<dbReference type="Proteomes" id="UP000824190">
    <property type="component" value="Unassembled WGS sequence"/>
</dbReference>